<reference evidence="1" key="1">
    <citation type="submission" date="2021-02" db="EMBL/GenBank/DDBJ databases">
        <authorList>
            <person name="Bekaert M."/>
        </authorList>
    </citation>
    <scope>NUCLEOTIDE SEQUENCE</scope>
    <source>
        <strain evidence="1">IoA-00</strain>
    </source>
</reference>
<dbReference type="Proteomes" id="UP000675881">
    <property type="component" value="Unassembled WGS sequence"/>
</dbReference>
<organism evidence="1 2">
    <name type="scientific">Lepeophtheirus salmonis</name>
    <name type="common">Salmon louse</name>
    <name type="synonym">Caligus salmonis</name>
    <dbReference type="NCBI Taxonomy" id="72036"/>
    <lineage>
        <taxon>Eukaryota</taxon>
        <taxon>Metazoa</taxon>
        <taxon>Ecdysozoa</taxon>
        <taxon>Arthropoda</taxon>
        <taxon>Crustacea</taxon>
        <taxon>Multicrustacea</taxon>
        <taxon>Hexanauplia</taxon>
        <taxon>Copepoda</taxon>
        <taxon>Siphonostomatoida</taxon>
        <taxon>Caligidae</taxon>
        <taxon>Lepeophtheirus</taxon>
    </lineage>
</organism>
<dbReference type="EMBL" id="CAJNVT010000043">
    <property type="protein sequence ID" value="CAF2743534.1"/>
    <property type="molecule type" value="Genomic_DNA"/>
</dbReference>
<gene>
    <name evidence="1" type="ORF">LSAA_164</name>
</gene>
<comment type="caution">
    <text evidence="1">The sequence shown here is derived from an EMBL/GenBank/DDBJ whole genome shotgun (WGS) entry which is preliminary data.</text>
</comment>
<dbReference type="AlphaFoldDB" id="A0A817FAX8"/>
<protein>
    <submittedName>
        <fullName evidence="1">(salmon louse) hypothetical protein</fullName>
    </submittedName>
</protein>
<evidence type="ECO:0000313" key="2">
    <source>
        <dbReference type="Proteomes" id="UP000675881"/>
    </source>
</evidence>
<proteinExistence type="predicted"/>
<accession>A0A817FAX8</accession>
<name>A0A817FAX8_LEPSM</name>
<keyword evidence="2" id="KW-1185">Reference proteome</keyword>
<evidence type="ECO:0000313" key="1">
    <source>
        <dbReference type="EMBL" id="CAF2743534.1"/>
    </source>
</evidence>
<sequence>MYVLLHALTSFNGVRDVTFVWDIRQGYPISGLIFNLVIYMFLADMTTHEPFHINGAELSCLLFSDYIVLISSPNRVLQASVDSYSRRRVGLRPNPAKFTSLTITGWIHQRGILDSQPHLNIVRGRVTQGECNRIGVEVRKDVREWTCLFHDNLTDLFRADGVLGIFEFLSEIYFGKEHPCLGPYTIE</sequence>